<sequence length="171" mass="20119">MKPVVQGAENVIMSSKSTNLLALSPRKKSATIQPKNRDIEQLLLRLNQTALGLEQHSPQSKPIKLPPNPQPSRPASFLSLSSKLRRRIFFLSAKCDWLRLLNGEMFRYGNVHHSYFKWLPERFHEWEWVMRQVDHAGRLERDVDFVVEAWWRGLHETVEERKAREVRGRIN</sequence>
<name>A0A517L2S0_9PEZI</name>
<dbReference type="EMBL" id="CP042188">
    <property type="protein sequence ID" value="QDS69935.1"/>
    <property type="molecule type" value="Genomic_DNA"/>
</dbReference>
<proteinExistence type="predicted"/>
<gene>
    <name evidence="1" type="ORF">FKW77_001911</name>
</gene>
<evidence type="ECO:0000313" key="2">
    <source>
        <dbReference type="Proteomes" id="UP000316270"/>
    </source>
</evidence>
<reference evidence="1 2" key="1">
    <citation type="submission" date="2019-07" db="EMBL/GenBank/DDBJ databases">
        <title>Finished genome of Venturia effusa.</title>
        <authorList>
            <person name="Young C.A."/>
            <person name="Cox M.P."/>
            <person name="Ganley A.R.D."/>
            <person name="David W.J."/>
        </authorList>
    </citation>
    <scope>NUCLEOTIDE SEQUENCE [LARGE SCALE GENOMIC DNA]</scope>
    <source>
        <strain evidence="2">albino</strain>
    </source>
</reference>
<keyword evidence="2" id="KW-1185">Reference proteome</keyword>
<evidence type="ECO:0000313" key="1">
    <source>
        <dbReference type="EMBL" id="QDS69935.1"/>
    </source>
</evidence>
<protein>
    <submittedName>
        <fullName evidence="1">Uncharacterized protein</fullName>
    </submittedName>
</protein>
<organism evidence="1 2">
    <name type="scientific">Venturia effusa</name>
    <dbReference type="NCBI Taxonomy" id="50376"/>
    <lineage>
        <taxon>Eukaryota</taxon>
        <taxon>Fungi</taxon>
        <taxon>Dikarya</taxon>
        <taxon>Ascomycota</taxon>
        <taxon>Pezizomycotina</taxon>
        <taxon>Dothideomycetes</taxon>
        <taxon>Pleosporomycetidae</taxon>
        <taxon>Venturiales</taxon>
        <taxon>Venturiaceae</taxon>
        <taxon>Venturia</taxon>
    </lineage>
</organism>
<dbReference type="AlphaFoldDB" id="A0A517L2S0"/>
<dbReference type="Proteomes" id="UP000316270">
    <property type="component" value="Chromosome 4"/>
</dbReference>
<accession>A0A517L2S0</accession>